<gene>
    <name evidence="2" type="ORF">NOCA2120085</name>
</gene>
<reference evidence="2" key="1">
    <citation type="submission" date="2015-08" db="EMBL/GenBank/DDBJ databases">
        <authorList>
            <person name="Babu N.S."/>
            <person name="Beckwith C.J."/>
            <person name="Beseler K.G."/>
            <person name="Brison A."/>
            <person name="Carone J.V."/>
            <person name="Caskin T.P."/>
            <person name="Diamond M."/>
            <person name="Durham M.E."/>
            <person name="Foxe J.M."/>
            <person name="Go M."/>
            <person name="Henderson B.A."/>
            <person name="Jones I.B."/>
            <person name="McGettigan J.A."/>
            <person name="Micheletti S.J."/>
            <person name="Nasrallah M.E."/>
            <person name="Ortiz D."/>
            <person name="Piller C.R."/>
            <person name="Privatt S.R."/>
            <person name="Schneider S.L."/>
            <person name="Sharp S."/>
            <person name="Smith T.C."/>
            <person name="Stanton J.D."/>
            <person name="Ullery H.E."/>
            <person name="Wilson R.J."/>
            <person name="Serrano M.G."/>
            <person name="Buck G."/>
            <person name="Lee V."/>
            <person name="Wang Y."/>
            <person name="Carvalho R."/>
            <person name="Voegtly L."/>
            <person name="Shi R."/>
            <person name="Duckworth R."/>
            <person name="Johnson A."/>
            <person name="Loviza R."/>
            <person name="Walstead R."/>
            <person name="Shah Z."/>
            <person name="Kiflezghi M."/>
            <person name="Wade K."/>
            <person name="Ball S.L."/>
            <person name="Bradley K.W."/>
            <person name="Asai D.J."/>
            <person name="Bowman C.A."/>
            <person name="Russell D.A."/>
            <person name="Pope W.H."/>
            <person name="Jacobs-Sera D."/>
            <person name="Hendrix R.W."/>
            <person name="Hatfull G.F."/>
        </authorList>
    </citation>
    <scope>NUCLEOTIDE SEQUENCE</scope>
</reference>
<proteinExistence type="predicted"/>
<sequence>MSADSHGNTPAAWTGVSVAMIGFVVAGIGLMLSPINMVVFWIGMAFLPLSLVVWRAMEKMGMGTAQH</sequence>
<protein>
    <submittedName>
        <fullName evidence="2">Membrane protein</fullName>
    </submittedName>
</protein>
<evidence type="ECO:0000256" key="1">
    <source>
        <dbReference type="SAM" id="Phobius"/>
    </source>
</evidence>
<evidence type="ECO:0000313" key="2">
    <source>
        <dbReference type="EMBL" id="CUR54052.1"/>
    </source>
</evidence>
<accession>A0A2P2C030</accession>
<keyword evidence="1" id="KW-0472">Membrane</keyword>
<dbReference type="AlphaFoldDB" id="A0A2P2C030"/>
<keyword evidence="1" id="KW-0812">Transmembrane</keyword>
<organism evidence="2">
    <name type="scientific">metagenome</name>
    <dbReference type="NCBI Taxonomy" id="256318"/>
    <lineage>
        <taxon>unclassified sequences</taxon>
        <taxon>metagenomes</taxon>
    </lineage>
</organism>
<name>A0A2P2C030_9ZZZZ</name>
<dbReference type="NCBIfam" id="NF041681">
    <property type="entry name" value="HGxxPAAW"/>
    <property type="match status" value="1"/>
</dbReference>
<dbReference type="EMBL" id="CZKA01000004">
    <property type="protein sequence ID" value="CUR54052.1"/>
    <property type="molecule type" value="Genomic_DNA"/>
</dbReference>
<feature type="transmembrane region" description="Helical" evidence="1">
    <location>
        <begin position="38"/>
        <end position="57"/>
    </location>
</feature>
<feature type="transmembrane region" description="Helical" evidence="1">
    <location>
        <begin position="12"/>
        <end position="32"/>
    </location>
</feature>
<keyword evidence="1" id="KW-1133">Transmembrane helix</keyword>